<dbReference type="PANTHER" id="PTHR37693:SF1">
    <property type="entry name" value="INTEGRAL MEMBRANE PROTEIN"/>
    <property type="match status" value="1"/>
</dbReference>
<dbReference type="RefSeq" id="WP_186859266.1">
    <property type="nucleotide sequence ID" value="NZ_JACOOO010000004.1"/>
</dbReference>
<gene>
    <name evidence="6" type="primary">mprF</name>
    <name evidence="7" type="ORF">H8S20_03270</name>
</gene>
<feature type="transmembrane region" description="Helical" evidence="6">
    <location>
        <begin position="236"/>
        <end position="256"/>
    </location>
</feature>
<keyword evidence="3 6" id="KW-0812">Transmembrane</keyword>
<keyword evidence="6" id="KW-0046">Antibiotic resistance</keyword>
<keyword evidence="2" id="KW-1003">Cell membrane</keyword>
<keyword evidence="8" id="KW-1185">Reference proteome</keyword>
<feature type="transmembrane region" description="Helical" evidence="6">
    <location>
        <begin position="12"/>
        <end position="29"/>
    </location>
</feature>
<keyword evidence="6" id="KW-0808">Transferase</keyword>
<evidence type="ECO:0000256" key="2">
    <source>
        <dbReference type="ARBA" id="ARBA00022475"/>
    </source>
</evidence>
<comment type="caution">
    <text evidence="7">The sequence shown here is derived from an EMBL/GenBank/DDBJ whole genome shotgun (WGS) entry which is preliminary data.</text>
</comment>
<accession>A0ABR7D942</accession>
<dbReference type="EMBL" id="JACOOO010000004">
    <property type="protein sequence ID" value="MBC5627906.1"/>
    <property type="molecule type" value="Genomic_DNA"/>
</dbReference>
<name>A0ABR7D942_9CLOT</name>
<evidence type="ECO:0000256" key="6">
    <source>
        <dbReference type="RuleBase" id="RU363042"/>
    </source>
</evidence>
<comment type="subcellular location">
    <subcellularLocation>
        <location evidence="1 6">Cell membrane</location>
        <topology evidence="1 6">Multi-pass membrane protein</topology>
    </subcellularLocation>
</comment>
<feature type="transmembrane region" description="Helical" evidence="6">
    <location>
        <begin position="320"/>
        <end position="338"/>
    </location>
</feature>
<evidence type="ECO:0000256" key="4">
    <source>
        <dbReference type="ARBA" id="ARBA00022989"/>
    </source>
</evidence>
<organism evidence="7 8">
    <name type="scientific">Clostridium hominis</name>
    <dbReference type="NCBI Taxonomy" id="2763036"/>
    <lineage>
        <taxon>Bacteria</taxon>
        <taxon>Bacillati</taxon>
        <taxon>Bacillota</taxon>
        <taxon>Clostridia</taxon>
        <taxon>Eubacteriales</taxon>
        <taxon>Clostridiaceae</taxon>
        <taxon>Clostridium</taxon>
    </lineage>
</organism>
<feature type="transmembrane region" description="Helical" evidence="6">
    <location>
        <begin position="268"/>
        <end position="288"/>
    </location>
</feature>
<evidence type="ECO:0000256" key="3">
    <source>
        <dbReference type="ARBA" id="ARBA00022692"/>
    </source>
</evidence>
<keyword evidence="5 6" id="KW-0472">Membrane</keyword>
<evidence type="ECO:0000256" key="5">
    <source>
        <dbReference type="ARBA" id="ARBA00023136"/>
    </source>
</evidence>
<dbReference type="Pfam" id="PF03706">
    <property type="entry name" value="LPG_synthase_TM"/>
    <property type="match status" value="1"/>
</dbReference>
<proteinExistence type="inferred from homology"/>
<dbReference type="EC" id="2.3.2.3" evidence="6"/>
<dbReference type="PANTHER" id="PTHR37693">
    <property type="entry name" value="PHOSPHATIDYLGLYCEROL LYSYLTRANSFERASE"/>
    <property type="match status" value="1"/>
</dbReference>
<protein>
    <recommendedName>
        <fullName evidence="6">Phosphatidylglycerol lysyltransferase</fullName>
        <ecNumber evidence="6">2.3.2.3</ecNumber>
    </recommendedName>
    <alternativeName>
        <fullName evidence="6">Lysylphosphatidylglycerol synthase</fullName>
    </alternativeName>
</protein>
<feature type="transmembrane region" description="Helical" evidence="6">
    <location>
        <begin position="49"/>
        <end position="71"/>
    </location>
</feature>
<keyword evidence="6" id="KW-0443">Lipid metabolism</keyword>
<feature type="transmembrane region" description="Helical" evidence="6">
    <location>
        <begin position="123"/>
        <end position="146"/>
    </location>
</feature>
<dbReference type="InterPro" id="IPR022791">
    <property type="entry name" value="L-PG_synthase/AglD"/>
</dbReference>
<reference evidence="7 8" key="1">
    <citation type="submission" date="2020-08" db="EMBL/GenBank/DDBJ databases">
        <title>Genome public.</title>
        <authorList>
            <person name="Liu C."/>
            <person name="Sun Q."/>
        </authorList>
    </citation>
    <scope>NUCLEOTIDE SEQUENCE [LARGE SCALE GENOMIC DNA]</scope>
    <source>
        <strain evidence="7 8">NSJ-6</strain>
    </source>
</reference>
<feature type="transmembrane region" description="Helical" evidence="6">
    <location>
        <begin position="83"/>
        <end position="102"/>
    </location>
</feature>
<feature type="transmembrane region" description="Helical" evidence="6">
    <location>
        <begin position="158"/>
        <end position="181"/>
    </location>
</feature>
<keyword evidence="4 6" id="KW-1133">Transmembrane helix</keyword>
<dbReference type="Proteomes" id="UP000596929">
    <property type="component" value="Unassembled WGS sequence"/>
</dbReference>
<comment type="similarity">
    <text evidence="6">Belongs to the LPG synthase family.</text>
</comment>
<evidence type="ECO:0000256" key="1">
    <source>
        <dbReference type="ARBA" id="ARBA00004651"/>
    </source>
</evidence>
<sequence>MNNELTPKSFIKNSIFFIVLIGITFFILFKDNNLNDIIVEFKNSDKIYVLIGIICTFIYVICETINFRTILKFFSYKKSFLSILKYPFIGFFFSSITPSASGGQPMQIYYMSKDNIEVSHGSLAIFIEFASFQFVTILLAIFSFIFNFELVKTFNPLIITLIIGGIIFNFLILLFILCVIFSKKFTEKIANFIFWIVKKIRFIKIDSLKEKFYEQVEEYQRGAVFIRQHKEIMIKVIFITFIQVCALYSITFWVYRALGFSKASFVEIMSLQAVLYVAVSGIPLPGAVGASESSFLRIFKTIYPASVLSSAMLLSRGISFYLFVLISGIVVMYTQVILSKKKNVLM</sequence>
<comment type="function">
    <text evidence="6">Catalyzes the transfer of a lysyl group from L-lysyl-tRNA(Lys) to membrane-bound phosphatidylglycerol (PG), which produces lysylphosphatidylglycerol (LPG), a major component of the bacterial membrane with a positive net charge. LPG synthesis contributes to bacterial virulence as it is involved in the resistance mechanism against cationic antimicrobial peptides (CAMP) produces by the host's immune system (defensins, cathelicidins) and by the competing microorganisms.</text>
</comment>
<dbReference type="NCBIfam" id="TIGR00374">
    <property type="entry name" value="flippase-like domain"/>
    <property type="match status" value="1"/>
</dbReference>
<comment type="catalytic activity">
    <reaction evidence="6">
        <text>L-lysyl-tRNA(Lys) + a 1,2-diacyl-sn-glycero-3-phospho-(1'-sn-glycerol) = a 1,2-diacyl-sn-glycero-3-phospho-1'-(3'-O-L-lysyl)-sn-glycerol + tRNA(Lys)</text>
        <dbReference type="Rhea" id="RHEA:10668"/>
        <dbReference type="Rhea" id="RHEA-COMP:9696"/>
        <dbReference type="Rhea" id="RHEA-COMP:9697"/>
        <dbReference type="ChEBI" id="CHEBI:64716"/>
        <dbReference type="ChEBI" id="CHEBI:75792"/>
        <dbReference type="ChEBI" id="CHEBI:78442"/>
        <dbReference type="ChEBI" id="CHEBI:78529"/>
        <dbReference type="EC" id="2.3.2.3"/>
    </reaction>
</comment>
<evidence type="ECO:0000313" key="7">
    <source>
        <dbReference type="EMBL" id="MBC5627906.1"/>
    </source>
</evidence>
<evidence type="ECO:0000313" key="8">
    <source>
        <dbReference type="Proteomes" id="UP000596929"/>
    </source>
</evidence>